<evidence type="ECO:0000313" key="5">
    <source>
        <dbReference type="EMBL" id="KAL2266146.1"/>
    </source>
</evidence>
<dbReference type="PANTHER" id="PTHR35144">
    <property type="entry name" value="MEIOSIS-SPECIFIC TRANSCRIPTION FACTOR NDT80"/>
    <property type="match status" value="1"/>
</dbReference>
<evidence type="ECO:0000256" key="1">
    <source>
        <dbReference type="ARBA" id="ARBA00023125"/>
    </source>
</evidence>
<dbReference type="EMBL" id="JAZGUE010000005">
    <property type="protein sequence ID" value="KAL2266146.1"/>
    <property type="molecule type" value="Genomic_DNA"/>
</dbReference>
<feature type="compositionally biased region" description="Gly residues" evidence="3">
    <location>
        <begin position="472"/>
        <end position="490"/>
    </location>
</feature>
<feature type="compositionally biased region" description="Low complexity" evidence="3">
    <location>
        <begin position="611"/>
        <end position="627"/>
    </location>
</feature>
<dbReference type="Gene3D" id="2.60.40.1390">
    <property type="entry name" value="NDT80 DNA-binding domain"/>
    <property type="match status" value="1"/>
</dbReference>
<evidence type="ECO:0000313" key="6">
    <source>
        <dbReference type="Proteomes" id="UP001600064"/>
    </source>
</evidence>
<feature type="compositionally biased region" description="Low complexity" evidence="3">
    <location>
        <begin position="584"/>
        <end position="601"/>
    </location>
</feature>
<evidence type="ECO:0000256" key="3">
    <source>
        <dbReference type="SAM" id="MobiDB-lite"/>
    </source>
</evidence>
<feature type="region of interest" description="Disordered" evidence="3">
    <location>
        <begin position="1"/>
        <end position="22"/>
    </location>
</feature>
<comment type="caution">
    <text evidence="5">The sequence shown here is derived from an EMBL/GenBank/DDBJ whole genome shotgun (WGS) entry which is preliminary data.</text>
</comment>
<organism evidence="5 6">
    <name type="scientific">Remersonia thermophila</name>
    <dbReference type="NCBI Taxonomy" id="72144"/>
    <lineage>
        <taxon>Eukaryota</taxon>
        <taxon>Fungi</taxon>
        <taxon>Dikarya</taxon>
        <taxon>Ascomycota</taxon>
        <taxon>Pezizomycotina</taxon>
        <taxon>Sordariomycetes</taxon>
        <taxon>Sordariomycetidae</taxon>
        <taxon>Sordariales</taxon>
        <taxon>Sordariales incertae sedis</taxon>
        <taxon>Remersonia</taxon>
    </lineage>
</organism>
<reference evidence="5 6" key="1">
    <citation type="journal article" date="2024" name="Commun. Biol.">
        <title>Comparative genomic analysis of thermophilic fungi reveals convergent evolutionary adaptations and gene losses.</title>
        <authorList>
            <person name="Steindorff A.S."/>
            <person name="Aguilar-Pontes M.V."/>
            <person name="Robinson A.J."/>
            <person name="Andreopoulos B."/>
            <person name="LaButti K."/>
            <person name="Kuo A."/>
            <person name="Mondo S."/>
            <person name="Riley R."/>
            <person name="Otillar R."/>
            <person name="Haridas S."/>
            <person name="Lipzen A."/>
            <person name="Grimwood J."/>
            <person name="Schmutz J."/>
            <person name="Clum A."/>
            <person name="Reid I.D."/>
            <person name="Moisan M.C."/>
            <person name="Butler G."/>
            <person name="Nguyen T.T.M."/>
            <person name="Dewar K."/>
            <person name="Conant G."/>
            <person name="Drula E."/>
            <person name="Henrissat B."/>
            <person name="Hansel C."/>
            <person name="Singer S."/>
            <person name="Hutchinson M.I."/>
            <person name="de Vries R.P."/>
            <person name="Natvig D.O."/>
            <person name="Powell A.J."/>
            <person name="Tsang A."/>
            <person name="Grigoriev I.V."/>
        </authorList>
    </citation>
    <scope>NUCLEOTIDE SEQUENCE [LARGE SCALE GENOMIC DNA]</scope>
    <source>
        <strain evidence="5 6">ATCC 22073</strain>
    </source>
</reference>
<dbReference type="InterPro" id="IPR052605">
    <property type="entry name" value="Fungal_trans_regulator"/>
</dbReference>
<dbReference type="GeneID" id="98126748"/>
<feature type="compositionally biased region" description="Basic and acidic residues" evidence="3">
    <location>
        <begin position="396"/>
        <end position="412"/>
    </location>
</feature>
<feature type="DNA-binding region" description="NDT80" evidence="2">
    <location>
        <begin position="72"/>
        <end position="341"/>
    </location>
</feature>
<feature type="domain" description="NDT80" evidence="4">
    <location>
        <begin position="72"/>
        <end position="341"/>
    </location>
</feature>
<proteinExistence type="predicted"/>
<feature type="region of interest" description="Disordered" evidence="3">
    <location>
        <begin position="329"/>
        <end position="650"/>
    </location>
</feature>
<feature type="compositionally biased region" description="Gly residues" evidence="3">
    <location>
        <begin position="372"/>
        <end position="394"/>
    </location>
</feature>
<dbReference type="InterPro" id="IPR024061">
    <property type="entry name" value="NDT80_DNA-bd_dom"/>
</dbReference>
<accession>A0ABR4D737</accession>
<gene>
    <name evidence="5" type="ORF">VTJ83DRAFT_5498</name>
</gene>
<dbReference type="PROSITE" id="PS51517">
    <property type="entry name" value="NDT80"/>
    <property type="match status" value="1"/>
</dbReference>
<feature type="compositionally biased region" description="Low complexity" evidence="3">
    <location>
        <begin position="356"/>
        <end position="371"/>
    </location>
</feature>
<protein>
    <recommendedName>
        <fullName evidence="4">NDT80 domain-containing protein</fullName>
    </recommendedName>
</protein>
<dbReference type="RefSeq" id="XP_070864873.1">
    <property type="nucleotide sequence ID" value="XM_071012104.1"/>
</dbReference>
<evidence type="ECO:0000259" key="4">
    <source>
        <dbReference type="PROSITE" id="PS51517"/>
    </source>
</evidence>
<feature type="compositionally biased region" description="Basic and acidic residues" evidence="3">
    <location>
        <begin position="335"/>
        <end position="355"/>
    </location>
</feature>
<dbReference type="InterPro" id="IPR037141">
    <property type="entry name" value="NDT80_DNA-bd_dom_sf"/>
</dbReference>
<dbReference type="PANTHER" id="PTHR35144:SF1">
    <property type="entry name" value="PROTEIN PACG"/>
    <property type="match status" value="1"/>
</dbReference>
<feature type="compositionally biased region" description="Gly residues" evidence="3">
    <location>
        <begin position="564"/>
        <end position="583"/>
    </location>
</feature>
<dbReference type="Pfam" id="PF05224">
    <property type="entry name" value="NDT80_PhoG"/>
    <property type="match status" value="1"/>
</dbReference>
<dbReference type="InterPro" id="IPR008967">
    <property type="entry name" value="p53-like_TF_DNA-bd_sf"/>
</dbReference>
<dbReference type="SUPFAM" id="SSF49417">
    <property type="entry name" value="p53-like transcription factors"/>
    <property type="match status" value="1"/>
</dbReference>
<dbReference type="Proteomes" id="UP001600064">
    <property type="component" value="Unassembled WGS sequence"/>
</dbReference>
<evidence type="ECO:0000256" key="2">
    <source>
        <dbReference type="PROSITE-ProRule" id="PRU00850"/>
    </source>
</evidence>
<name>A0ABR4D737_9PEZI</name>
<feature type="compositionally biased region" description="Polar residues" evidence="3">
    <location>
        <begin position="416"/>
        <end position="427"/>
    </location>
</feature>
<keyword evidence="6" id="KW-1185">Reference proteome</keyword>
<keyword evidence="1 2" id="KW-0238">DNA-binding</keyword>
<feature type="compositionally biased region" description="Low complexity" evidence="3">
    <location>
        <begin position="500"/>
        <end position="509"/>
    </location>
</feature>
<sequence length="703" mass="72561">MAGFNTMPALSSAAPPGPAAAHNARGMTATAAMDPFNNGMMFDESMLDPVSMHSLLTPSGYDFDAFSTTFEDPFSFPPRPFESASAAAAALDPDAALYGSADVTSPHELDNKLLGFGAVIPSGKATLLTDSGQIAEPHMTGELYGMFFVAEDVFCADSGTPAGRPLELTCYRRNLWQISGQITLPRHVAHVVDDHGRRAPIAGLAASITAVESIEGRAAEMITIPWRGASAAHHQGPQPLVDEARVVTSAPPLHPLDFAGTGSHEVDNGNRVSVPVSWKRLQFKHATANNGRRKGLQQHYVVQINLLVRPQGAADYLKVAEVQSGPVIVRGRSPRNFDSRREVPLGDRRPLERRSTSTNPASATPSATACGSGSGSGSGGGSGRQRGGGGGAEAGGRPKQDDAGEMAREHHGVGSFGSQQTPTSSLTPDWATPYASNNGSQGGHVSKKLAITSPSGLSRPPVPAWASLDSGNGNGNGNGNGGSGSGGGQKHAGHKIHPLTNTTATTTPTKSCNAKNAGTAFAGPQPLPISLSEDERSPPASSNQAGSLDTGGGGLQSWSSSAGPGSGSGPGSSGWLGAPGGGNSSSNNNNNNSSAGGFLSRNGGGGGGGSSSSSLSPPLGEFGLSQHHPQHQPEHQQPGQNPLASPMETEEDMLYEYFPLSLDDWMPPVDAIYRPHVVHHTIVPPEVKAQQVRSKAKRYFAAD</sequence>